<evidence type="ECO:0000256" key="7">
    <source>
        <dbReference type="ARBA" id="ARBA00023136"/>
    </source>
</evidence>
<evidence type="ECO:0000256" key="11">
    <source>
        <dbReference type="RuleBase" id="RU003656"/>
    </source>
</evidence>
<dbReference type="PANTHER" id="PTHR13822:SF10">
    <property type="entry name" value="ATP SYNTHASE EPSILON CHAIN, CHLOROPLASTIC"/>
    <property type="match status" value="1"/>
</dbReference>
<dbReference type="HAMAP" id="MF_00530">
    <property type="entry name" value="ATP_synth_epsil_bac"/>
    <property type="match status" value="1"/>
</dbReference>
<proteinExistence type="inferred from homology"/>
<dbReference type="Pfam" id="PF02823">
    <property type="entry name" value="ATP-synt_DE_N"/>
    <property type="match status" value="1"/>
</dbReference>
<evidence type="ECO:0000313" key="13">
    <source>
        <dbReference type="EMBL" id="SDC92398.1"/>
    </source>
</evidence>
<dbReference type="NCBIfam" id="TIGR01216">
    <property type="entry name" value="ATP_synt_epsi"/>
    <property type="match status" value="1"/>
</dbReference>
<dbReference type="InterPro" id="IPR020546">
    <property type="entry name" value="ATP_synth_F1_dsu/esu_N"/>
</dbReference>
<keyword evidence="7 10" id="KW-0472">Membrane</keyword>
<dbReference type="GO" id="GO:0005886">
    <property type="term" value="C:plasma membrane"/>
    <property type="evidence" value="ECO:0007669"/>
    <property type="project" value="UniProtKB-SubCell"/>
</dbReference>
<keyword evidence="5 10" id="KW-1003">Cell membrane</keyword>
<keyword evidence="10" id="KW-0375">Hydrogen ion transport</keyword>
<organism evidence="13 14">
    <name type="scientific">Desulfurella multipotens</name>
    <dbReference type="NCBI Taxonomy" id="79269"/>
    <lineage>
        <taxon>Bacteria</taxon>
        <taxon>Pseudomonadati</taxon>
        <taxon>Campylobacterota</taxon>
        <taxon>Desulfurellia</taxon>
        <taxon>Desulfurellales</taxon>
        <taxon>Desulfurellaceae</taxon>
        <taxon>Desulfurella</taxon>
    </lineage>
</organism>
<keyword evidence="14" id="KW-1185">Reference proteome</keyword>
<dbReference type="SUPFAM" id="SSF51344">
    <property type="entry name" value="Epsilon subunit of F1F0-ATP synthase N-terminal domain"/>
    <property type="match status" value="1"/>
</dbReference>
<keyword evidence="8 10" id="KW-0139">CF(1)</keyword>
<evidence type="ECO:0000256" key="2">
    <source>
        <dbReference type="ARBA" id="ARBA00004184"/>
    </source>
</evidence>
<dbReference type="AlphaFoldDB" id="A0A1G6QJB3"/>
<keyword evidence="4 10" id="KW-0813">Transport</keyword>
<protein>
    <recommendedName>
        <fullName evidence="10">ATP synthase epsilon chain</fullName>
    </recommendedName>
    <alternativeName>
        <fullName evidence="10">ATP synthase F1 sector epsilon subunit</fullName>
    </alternativeName>
    <alternativeName>
        <fullName evidence="10">F-ATPase epsilon subunit</fullName>
    </alternativeName>
</protein>
<keyword evidence="9 10" id="KW-0066">ATP synthesis</keyword>
<comment type="subunit">
    <text evidence="10 11">F-type ATPases have 2 components, CF(1) - the catalytic core - and CF(0) - the membrane proton channel. CF(1) has five subunits: alpha(3), beta(3), gamma(1), delta(1), epsilon(1). CF(0) has three main subunits: a, b and c.</text>
</comment>
<evidence type="ECO:0000256" key="8">
    <source>
        <dbReference type="ARBA" id="ARBA00023196"/>
    </source>
</evidence>
<evidence type="ECO:0000256" key="3">
    <source>
        <dbReference type="ARBA" id="ARBA00005712"/>
    </source>
</evidence>
<evidence type="ECO:0000313" key="14">
    <source>
        <dbReference type="Proteomes" id="UP000199411"/>
    </source>
</evidence>
<feature type="domain" description="ATP synthase F1 complex delta/epsilon subunit N-terminal" evidence="12">
    <location>
        <begin position="4"/>
        <end position="81"/>
    </location>
</feature>
<dbReference type="GO" id="GO:0045259">
    <property type="term" value="C:proton-transporting ATP synthase complex"/>
    <property type="evidence" value="ECO:0007669"/>
    <property type="project" value="UniProtKB-KW"/>
</dbReference>
<dbReference type="RefSeq" id="WP_025391701.1">
    <property type="nucleotide sequence ID" value="NZ_FMYU01000012.1"/>
</dbReference>
<comment type="subcellular location">
    <subcellularLocation>
        <location evidence="10">Cell membrane</location>
        <topology evidence="10">Peripheral membrane protein</topology>
    </subcellularLocation>
    <subcellularLocation>
        <location evidence="2">Endomembrane system</location>
        <topology evidence="2">Peripheral membrane protein</topology>
    </subcellularLocation>
</comment>
<evidence type="ECO:0000259" key="12">
    <source>
        <dbReference type="Pfam" id="PF02823"/>
    </source>
</evidence>
<keyword evidence="6 10" id="KW-0406">Ion transport</keyword>
<dbReference type="Proteomes" id="UP000199411">
    <property type="component" value="Unassembled WGS sequence"/>
</dbReference>
<dbReference type="CDD" id="cd12152">
    <property type="entry name" value="F1-ATPase_delta"/>
    <property type="match status" value="1"/>
</dbReference>
<dbReference type="InterPro" id="IPR036771">
    <property type="entry name" value="ATPsynth_dsu/esu_N"/>
</dbReference>
<dbReference type="GO" id="GO:0012505">
    <property type="term" value="C:endomembrane system"/>
    <property type="evidence" value="ECO:0007669"/>
    <property type="project" value="UniProtKB-SubCell"/>
</dbReference>
<evidence type="ECO:0000256" key="6">
    <source>
        <dbReference type="ARBA" id="ARBA00023065"/>
    </source>
</evidence>
<dbReference type="InterPro" id="IPR001469">
    <property type="entry name" value="ATP_synth_F1_dsu/esu"/>
</dbReference>
<accession>A0A1G6QJB3</accession>
<dbReference type="PANTHER" id="PTHR13822">
    <property type="entry name" value="ATP SYNTHASE DELTA/EPSILON CHAIN"/>
    <property type="match status" value="1"/>
</dbReference>
<name>A0A1G6QJB3_9BACT</name>
<dbReference type="Gene3D" id="2.60.15.10">
    <property type="entry name" value="F0F1 ATP synthase delta/epsilon subunit, N-terminal"/>
    <property type="match status" value="1"/>
</dbReference>
<reference evidence="14" key="1">
    <citation type="submission" date="2016-10" db="EMBL/GenBank/DDBJ databases">
        <authorList>
            <person name="Varghese N."/>
            <person name="Submissions S."/>
        </authorList>
    </citation>
    <scope>NUCLEOTIDE SEQUENCE [LARGE SCALE GENOMIC DNA]</scope>
    <source>
        <strain evidence="14">DSM 8415</strain>
    </source>
</reference>
<evidence type="ECO:0000256" key="4">
    <source>
        <dbReference type="ARBA" id="ARBA00022448"/>
    </source>
</evidence>
<comment type="function">
    <text evidence="1 10">Produces ATP from ADP in the presence of a proton gradient across the membrane.</text>
</comment>
<evidence type="ECO:0000256" key="10">
    <source>
        <dbReference type="HAMAP-Rule" id="MF_00530"/>
    </source>
</evidence>
<evidence type="ECO:0000256" key="9">
    <source>
        <dbReference type="ARBA" id="ARBA00023310"/>
    </source>
</evidence>
<dbReference type="GO" id="GO:0046933">
    <property type="term" value="F:proton-transporting ATP synthase activity, rotational mechanism"/>
    <property type="evidence" value="ECO:0007669"/>
    <property type="project" value="UniProtKB-UniRule"/>
</dbReference>
<evidence type="ECO:0000256" key="1">
    <source>
        <dbReference type="ARBA" id="ARBA00003543"/>
    </source>
</evidence>
<dbReference type="EMBL" id="FMYU01000012">
    <property type="protein sequence ID" value="SDC92398.1"/>
    <property type="molecule type" value="Genomic_DNA"/>
</dbReference>
<sequence>MDKIHCSIVTPERIIASKEVDQVIAPGVSGEFGILANHMPFISILDIGTIKLLYENAQDKYVIGGGYLEFDNNTANILCDEVFTKDNITKEETLKMISKIESRLKEEKPNTPEYTSVYKELEKYKYVINILFEGEK</sequence>
<gene>
    <name evidence="10" type="primary">atpC</name>
    <name evidence="13" type="ORF">SAMN05660835_01588</name>
</gene>
<evidence type="ECO:0000256" key="5">
    <source>
        <dbReference type="ARBA" id="ARBA00022475"/>
    </source>
</evidence>
<dbReference type="GO" id="GO:0005524">
    <property type="term" value="F:ATP binding"/>
    <property type="evidence" value="ECO:0007669"/>
    <property type="project" value="UniProtKB-UniRule"/>
</dbReference>
<dbReference type="OrthoDB" id="9799969at2"/>
<comment type="similarity">
    <text evidence="3 10 11">Belongs to the ATPase epsilon chain family.</text>
</comment>